<name>A0A7W8E3S4_9BACT</name>
<sequence>MATFGLTACKVYYKVPANTFGGRPVPPSKLFERVLVGATVNGSQGFLQILDGLRDLRGTIQDINHTFPVSGYSGGYPSQIYNFPEQSRGLVYSSSDGSLINVNYGTEAASGSAAGAGISSAIAVSADFTRIFQAEEQAGLLILNDASTGGAYALNIPNVFQVVINQGDTVALAMVRNSDVLYRIFKLNLNQYPTAQDAIAVTGSVDCQPLLLPVYCAVAVPGNFDRPAGAYFSLDGSKVYVLNSGPEAGGTAASISIMPQSGLVNTVIPTAPPTVSPVTATVPVPGGVTEVISDGSTLYLAGQSQNVIGANGQLTGAANPNGLFAGYLSTMSLATNQITAAYSISDGNHNQFIFADDNTLWIGSQQCANGVRQSLFAAGNTTQAANYNCLTRFDLTAHTPSIVPAVTNGSVQVGYPNTNADLYYYGSLTGICWIQNYHKVYTAYGGQVHAFNTADGSEINNTNITVQGTVLSVAYMDALTNEAN</sequence>
<gene>
    <name evidence="1" type="ORF">HDF16_002593</name>
</gene>
<dbReference type="AlphaFoldDB" id="A0A7W8E3S4"/>
<comment type="caution">
    <text evidence="1">The sequence shown here is derived from an EMBL/GenBank/DDBJ whole genome shotgun (WGS) entry which is preliminary data.</text>
</comment>
<dbReference type="Proteomes" id="UP000540989">
    <property type="component" value="Unassembled WGS sequence"/>
</dbReference>
<organism evidence="1 2">
    <name type="scientific">Granulicella aggregans</name>
    <dbReference type="NCBI Taxonomy" id="474949"/>
    <lineage>
        <taxon>Bacteria</taxon>
        <taxon>Pseudomonadati</taxon>
        <taxon>Acidobacteriota</taxon>
        <taxon>Terriglobia</taxon>
        <taxon>Terriglobales</taxon>
        <taxon>Acidobacteriaceae</taxon>
        <taxon>Granulicella</taxon>
    </lineage>
</organism>
<dbReference type="EMBL" id="JACHIP010000003">
    <property type="protein sequence ID" value="MBB5057887.1"/>
    <property type="molecule type" value="Genomic_DNA"/>
</dbReference>
<dbReference type="InterPro" id="IPR011044">
    <property type="entry name" value="Quino_amine_DH_bsu"/>
</dbReference>
<dbReference type="SUPFAM" id="SSF50969">
    <property type="entry name" value="YVTN repeat-like/Quinoprotein amine dehydrogenase"/>
    <property type="match status" value="1"/>
</dbReference>
<evidence type="ECO:0000313" key="1">
    <source>
        <dbReference type="EMBL" id="MBB5057887.1"/>
    </source>
</evidence>
<evidence type="ECO:0000313" key="2">
    <source>
        <dbReference type="Proteomes" id="UP000540989"/>
    </source>
</evidence>
<keyword evidence="2" id="KW-1185">Reference proteome</keyword>
<dbReference type="SUPFAM" id="SSF63825">
    <property type="entry name" value="YWTD domain"/>
    <property type="match status" value="1"/>
</dbReference>
<proteinExistence type="predicted"/>
<reference evidence="1 2" key="1">
    <citation type="submission" date="2020-08" db="EMBL/GenBank/DDBJ databases">
        <title>Genomic Encyclopedia of Type Strains, Phase IV (KMG-V): Genome sequencing to study the core and pangenomes of soil and plant-associated prokaryotes.</title>
        <authorList>
            <person name="Whitman W."/>
        </authorList>
    </citation>
    <scope>NUCLEOTIDE SEQUENCE [LARGE SCALE GENOMIC DNA]</scope>
    <source>
        <strain evidence="1 2">M8UP14</strain>
    </source>
</reference>
<protein>
    <submittedName>
        <fullName evidence="1">Uncharacterized protein</fullName>
    </submittedName>
</protein>
<accession>A0A7W8E3S4</accession>